<accession>A0A1M5TMY3</accession>
<name>A0A1M5TMY3_9GAMM</name>
<dbReference type="Proteomes" id="UP000184268">
    <property type="component" value="Unassembled WGS sequence"/>
</dbReference>
<gene>
    <name evidence="1" type="ORF">SAMN02745129_2209</name>
</gene>
<dbReference type="AlphaFoldDB" id="A0A1M5TMY3"/>
<evidence type="ECO:0000313" key="1">
    <source>
        <dbReference type="EMBL" id="SHH52064.1"/>
    </source>
</evidence>
<sequence length="575" mass="65439">MASTQIVELYWPSQATSILLRVSYNPINNAVPVNSRFECFNTDGSPVELEDNTNAIDVDWGKSLVLSGMSGIRNLGGLTADGSNNNYFMGVIHTYLPGILRACAASGWDKTNVVQCDLNSMRIKLLPILHSYVTLKYAGKKGQGDKAQSVLYEIPCRVYYSLSSSDTVQIQDFSFVRPNKHSNRYKIRPQEMSYLNMGFKRALEQGVDLEHFEYLVDQNEIQSGLVKTGIVERQSRTDLESVARNLPSIVKAQMFSTFPSESLDTNELMKVRLPSFFMVSKKTPKKYLDARSCTRLSGNLNITIYMSKVEIPMRGPDRKELLDEEGNKKMRTIHDGYPGTTEMRVFDALLYIAARRGRRMSVENEHVKLLFTIGEIEDYLKMRGITYDPSTIRDALQVLYRSPVTVEDTTGKHAAYDGTFIMSFRRAEGEDDQSAWAYEAMLHKYFSWGILDLQYRPVTLLDGAMPKSIFVDQTYRWLWINFNNATVGQLLTIDVNAEFDKLHINADIRSKRKQAKELADRLKTSDCAKDNQVQIHELKEGRAINIFLEWQASASFVANLKAIQQQSREAIESRV</sequence>
<dbReference type="RefSeq" id="WP_067656166.1">
    <property type="nucleotide sequence ID" value="NZ_FQXG01000003.1"/>
</dbReference>
<protein>
    <submittedName>
        <fullName evidence="1">Uncharacterized protein</fullName>
    </submittedName>
</protein>
<evidence type="ECO:0000313" key="2">
    <source>
        <dbReference type="Proteomes" id="UP000184268"/>
    </source>
</evidence>
<dbReference type="EMBL" id="FQXG01000003">
    <property type="protein sequence ID" value="SHH52064.1"/>
    <property type="molecule type" value="Genomic_DNA"/>
</dbReference>
<proteinExistence type="predicted"/>
<reference evidence="1 2" key="1">
    <citation type="submission" date="2016-11" db="EMBL/GenBank/DDBJ databases">
        <authorList>
            <person name="Jaros S."/>
            <person name="Januszkiewicz K."/>
            <person name="Wedrychowicz H."/>
        </authorList>
    </citation>
    <scope>NUCLEOTIDE SEQUENCE [LARGE SCALE GENOMIC DNA]</scope>
    <source>
        <strain evidence="1 2">DSM 16917</strain>
    </source>
</reference>
<keyword evidence="2" id="KW-1185">Reference proteome</keyword>
<organism evidence="1 2">
    <name type="scientific">Ferrimonas marina</name>
    <dbReference type="NCBI Taxonomy" id="299255"/>
    <lineage>
        <taxon>Bacteria</taxon>
        <taxon>Pseudomonadati</taxon>
        <taxon>Pseudomonadota</taxon>
        <taxon>Gammaproteobacteria</taxon>
        <taxon>Alteromonadales</taxon>
        <taxon>Ferrimonadaceae</taxon>
        <taxon>Ferrimonas</taxon>
    </lineage>
</organism>